<dbReference type="PIRSF" id="PIRSF000138">
    <property type="entry name" value="Al-hdrx_acd_dh"/>
    <property type="match status" value="1"/>
</dbReference>
<feature type="binding site" evidence="7">
    <location>
        <position position="315"/>
    </location>
    <ligand>
        <name>glyoxylate</name>
        <dbReference type="ChEBI" id="CHEBI:36655"/>
    </ligand>
</feature>
<dbReference type="AlphaFoldDB" id="N1PLI4"/>
<dbReference type="eggNOG" id="KOG0538">
    <property type="taxonomic scope" value="Eukaryota"/>
</dbReference>
<keyword evidence="2 7" id="KW-0285">Flavoprotein</keyword>
<reference evidence="9 10" key="2">
    <citation type="journal article" date="2012" name="PLoS Pathog.">
        <title>Diverse lifestyles and strategies of plant pathogenesis encoded in the genomes of eighteen Dothideomycetes fungi.</title>
        <authorList>
            <person name="Ohm R.A."/>
            <person name="Feau N."/>
            <person name="Henrissat B."/>
            <person name="Schoch C.L."/>
            <person name="Horwitz B.A."/>
            <person name="Barry K.W."/>
            <person name="Condon B.J."/>
            <person name="Copeland A.C."/>
            <person name="Dhillon B."/>
            <person name="Glaser F."/>
            <person name="Hesse C.N."/>
            <person name="Kosti I."/>
            <person name="LaButti K."/>
            <person name="Lindquist E.A."/>
            <person name="Lucas S."/>
            <person name="Salamov A.A."/>
            <person name="Bradshaw R.E."/>
            <person name="Ciuffetti L."/>
            <person name="Hamelin R.C."/>
            <person name="Kema G.H.J."/>
            <person name="Lawrence C."/>
            <person name="Scott J.A."/>
            <person name="Spatafora J.W."/>
            <person name="Turgeon B.G."/>
            <person name="de Wit P.J.G.M."/>
            <person name="Zhong S."/>
            <person name="Goodwin S.B."/>
            <person name="Grigoriev I.V."/>
        </authorList>
    </citation>
    <scope>NUCLEOTIDE SEQUENCE [LARGE SCALE GENOMIC DNA]</scope>
    <source>
        <strain evidence="10">NZE10 / CBS 128990</strain>
    </source>
</reference>
<dbReference type="CDD" id="cd03332">
    <property type="entry name" value="LMO_FMN"/>
    <property type="match status" value="1"/>
</dbReference>
<proteinExistence type="inferred from homology"/>
<dbReference type="Proteomes" id="UP000016933">
    <property type="component" value="Unassembled WGS sequence"/>
</dbReference>
<feature type="binding site" evidence="7">
    <location>
        <begin position="369"/>
        <end position="370"/>
    </location>
    <ligand>
        <name>FMN</name>
        <dbReference type="ChEBI" id="CHEBI:58210"/>
    </ligand>
</feature>
<evidence type="ECO:0000256" key="2">
    <source>
        <dbReference type="ARBA" id="ARBA00022630"/>
    </source>
</evidence>
<dbReference type="Gene3D" id="3.20.20.70">
    <property type="entry name" value="Aldolase class I"/>
    <property type="match status" value="1"/>
</dbReference>
<dbReference type="InterPro" id="IPR013785">
    <property type="entry name" value="Aldolase_TIM"/>
</dbReference>
<feature type="binding site" evidence="7">
    <location>
        <position position="313"/>
    </location>
    <ligand>
        <name>FMN</name>
        <dbReference type="ChEBI" id="CHEBI:58210"/>
    </ligand>
</feature>
<protein>
    <recommendedName>
        <fullName evidence="8">FMN hydroxy acid dehydrogenase domain-containing protein</fullName>
    </recommendedName>
</protein>
<feature type="active site" description="Proton acceptor" evidence="6">
    <location>
        <position position="315"/>
    </location>
</feature>
<feature type="binding site" evidence="7">
    <location>
        <position position="318"/>
    </location>
    <ligand>
        <name>glyoxylate</name>
        <dbReference type="ChEBI" id="CHEBI:36655"/>
    </ligand>
</feature>
<dbReference type="InterPro" id="IPR008259">
    <property type="entry name" value="FMN_hydac_DH_AS"/>
</dbReference>
<accession>N1PLI4</accession>
<dbReference type="SUPFAM" id="SSF51395">
    <property type="entry name" value="FMN-linked oxidoreductases"/>
    <property type="match status" value="1"/>
</dbReference>
<dbReference type="GO" id="GO:0010181">
    <property type="term" value="F:FMN binding"/>
    <property type="evidence" value="ECO:0007669"/>
    <property type="project" value="InterPro"/>
</dbReference>
<dbReference type="PROSITE" id="PS51349">
    <property type="entry name" value="FMN_HYDROXY_ACID_DH_2"/>
    <property type="match status" value="1"/>
</dbReference>
<comment type="cofactor">
    <cofactor evidence="1">
        <name>FMN</name>
        <dbReference type="ChEBI" id="CHEBI:58210"/>
    </cofactor>
</comment>
<dbReference type="InterPro" id="IPR012133">
    <property type="entry name" value="Alpha-hydoxy_acid_DH_FMN"/>
</dbReference>
<keyword evidence="3 7" id="KW-0288">FMN</keyword>
<evidence type="ECO:0000256" key="7">
    <source>
        <dbReference type="PIRSR" id="PIRSR000138-2"/>
    </source>
</evidence>
<reference evidence="10" key="1">
    <citation type="journal article" date="2012" name="PLoS Genet.">
        <title>The genomes of the fungal plant pathogens Cladosporium fulvum and Dothistroma septosporum reveal adaptation to different hosts and lifestyles but also signatures of common ancestry.</title>
        <authorList>
            <person name="de Wit P.J.G.M."/>
            <person name="van der Burgt A."/>
            <person name="Oekmen B."/>
            <person name="Stergiopoulos I."/>
            <person name="Abd-Elsalam K.A."/>
            <person name="Aerts A.L."/>
            <person name="Bahkali A.H."/>
            <person name="Beenen H.G."/>
            <person name="Chettri P."/>
            <person name="Cox M.P."/>
            <person name="Datema E."/>
            <person name="de Vries R.P."/>
            <person name="Dhillon B."/>
            <person name="Ganley A.R."/>
            <person name="Griffiths S.A."/>
            <person name="Guo Y."/>
            <person name="Hamelin R.C."/>
            <person name="Henrissat B."/>
            <person name="Kabir M.S."/>
            <person name="Jashni M.K."/>
            <person name="Kema G."/>
            <person name="Klaubauf S."/>
            <person name="Lapidus A."/>
            <person name="Levasseur A."/>
            <person name="Lindquist E."/>
            <person name="Mehrabi R."/>
            <person name="Ohm R.A."/>
            <person name="Owen T.J."/>
            <person name="Salamov A."/>
            <person name="Schwelm A."/>
            <person name="Schijlen E."/>
            <person name="Sun H."/>
            <person name="van den Burg H.A."/>
            <person name="van Ham R.C.H.J."/>
            <person name="Zhang S."/>
            <person name="Goodwin S.B."/>
            <person name="Grigoriev I.V."/>
            <person name="Collemare J."/>
            <person name="Bradshaw R.E."/>
        </authorList>
    </citation>
    <scope>NUCLEOTIDE SEQUENCE [LARGE SCALE GENOMIC DNA]</scope>
    <source>
        <strain evidence="10">NZE10 / CBS 128990</strain>
    </source>
</reference>
<evidence type="ECO:0000256" key="4">
    <source>
        <dbReference type="ARBA" id="ARBA00023002"/>
    </source>
</evidence>
<evidence type="ECO:0000259" key="8">
    <source>
        <dbReference type="PROSITE" id="PS51349"/>
    </source>
</evidence>
<evidence type="ECO:0000313" key="9">
    <source>
        <dbReference type="EMBL" id="EME44191.1"/>
    </source>
</evidence>
<evidence type="ECO:0000256" key="5">
    <source>
        <dbReference type="ARBA" id="ARBA00024042"/>
    </source>
</evidence>
<keyword evidence="10" id="KW-1185">Reference proteome</keyword>
<feature type="binding site" evidence="7">
    <location>
        <position position="211"/>
    </location>
    <ligand>
        <name>glyoxylate</name>
        <dbReference type="ChEBI" id="CHEBI:36655"/>
    </ligand>
</feature>
<gene>
    <name evidence="9" type="ORF">DOTSEDRAFT_172277</name>
</gene>
<feature type="domain" description="FMN hydroxy acid dehydrogenase" evidence="8">
    <location>
        <begin position="37"/>
        <end position="420"/>
    </location>
</feature>
<dbReference type="HOGENOM" id="CLU_020639_0_1_1"/>
<dbReference type="PROSITE" id="PS00557">
    <property type="entry name" value="FMN_HYDROXY_ACID_DH_1"/>
    <property type="match status" value="1"/>
</dbReference>
<feature type="binding site" evidence="7">
    <location>
        <begin position="346"/>
        <end position="350"/>
    </location>
    <ligand>
        <name>FMN</name>
        <dbReference type="ChEBI" id="CHEBI:58210"/>
    </ligand>
</feature>
<dbReference type="EMBL" id="KB446539">
    <property type="protein sequence ID" value="EME44191.1"/>
    <property type="molecule type" value="Genomic_DNA"/>
</dbReference>
<dbReference type="GO" id="GO:0016491">
    <property type="term" value="F:oxidoreductase activity"/>
    <property type="evidence" value="ECO:0007669"/>
    <property type="project" value="UniProtKB-KW"/>
</dbReference>
<dbReference type="OrthoDB" id="25826at2759"/>
<evidence type="ECO:0000256" key="1">
    <source>
        <dbReference type="ARBA" id="ARBA00001917"/>
    </source>
</evidence>
<feature type="binding site" evidence="7">
    <location>
        <position position="172"/>
    </location>
    <ligand>
        <name>FMN</name>
        <dbReference type="ChEBI" id="CHEBI:58210"/>
    </ligand>
</feature>
<comment type="similarity">
    <text evidence="5">Belongs to the FMN-dependent alpha-hydroxy acid dehydrogenase family.</text>
</comment>
<name>N1PLI4_DOTSN</name>
<evidence type="ECO:0000313" key="10">
    <source>
        <dbReference type="Proteomes" id="UP000016933"/>
    </source>
</evidence>
<feature type="binding site" evidence="7">
    <location>
        <position position="202"/>
    </location>
    <ligand>
        <name>FMN</name>
        <dbReference type="ChEBI" id="CHEBI:58210"/>
    </ligand>
</feature>
<sequence>MAFRVVEDVAYRTKDGIKAPNPVGYEQEIYQKGLQYERPPFTFQSLKWEEEAEKRMSAESKGYVIGNAGTAETGRRNRAAFSKWSIVPSRLVKTTELPDLSARLPRTSPDLHLPFPIAVAPVGVQQIFNPEGEKASARAAAKQGVPYIMSTASSTSIEDVAEANGGGVRWYQLYWPSNEHNDITISILQRAKRAGFTALFVTLDTYILGWRPSDMDNGYNPFLRSDSVGVSVGFSDPIFQQHFQREHGKAVQADMHTAAAEWTKCIFPGLSHGWEDIKFLQENWDGPIVLKGIQSVADARKCVEAGVQGIVVSNHGGRQVDGGVSSLGMLPKIVDAVGGKLDIFFDSGIRCGADVAKAMALGAQACLVGRPYVYGLVLGGEEGVSHVLKSLLGDLELTLHLAGIESADPKHLNRDTLTREDQL</sequence>
<dbReference type="InterPro" id="IPR037396">
    <property type="entry name" value="FMN_HAD"/>
</dbReference>
<dbReference type="InterPro" id="IPR037350">
    <property type="entry name" value="LMO_FMN"/>
</dbReference>
<dbReference type="PANTHER" id="PTHR10578">
    <property type="entry name" value="S -2-HYDROXY-ACID OXIDASE-RELATED"/>
    <property type="match status" value="1"/>
</dbReference>
<evidence type="ECO:0000256" key="6">
    <source>
        <dbReference type="PIRSR" id="PIRSR000138-1"/>
    </source>
</evidence>
<dbReference type="FunFam" id="3.20.20.70:FF:000132">
    <property type="entry name" value="FMN dependent dehydrogenase"/>
    <property type="match status" value="1"/>
</dbReference>
<keyword evidence="4" id="KW-0560">Oxidoreductase</keyword>
<dbReference type="Pfam" id="PF01070">
    <property type="entry name" value="FMN_dh"/>
    <property type="match status" value="1"/>
</dbReference>
<feature type="binding site" evidence="7">
    <location>
        <position position="63"/>
    </location>
    <ligand>
        <name>glyoxylate</name>
        <dbReference type="ChEBI" id="CHEBI:36655"/>
    </ligand>
</feature>
<feature type="binding site" evidence="7">
    <location>
        <position position="150"/>
    </location>
    <ligand>
        <name>FMN</name>
        <dbReference type="ChEBI" id="CHEBI:58210"/>
    </ligand>
</feature>
<dbReference type="OMA" id="WFQLYWL"/>
<dbReference type="PANTHER" id="PTHR10578:SF143">
    <property type="entry name" value="FMN-DEPENDENT ALPHA-HYDROXY ACID DEHYDROGENASE PB1A11.03"/>
    <property type="match status" value="1"/>
</dbReference>
<feature type="binding site" evidence="7">
    <location>
        <position position="174"/>
    </location>
    <ligand>
        <name>glyoxylate</name>
        <dbReference type="ChEBI" id="CHEBI:36655"/>
    </ligand>
</feature>
<feature type="binding site" evidence="7">
    <location>
        <position position="291"/>
    </location>
    <ligand>
        <name>FMN</name>
        <dbReference type="ChEBI" id="CHEBI:58210"/>
    </ligand>
</feature>
<dbReference type="STRING" id="675120.N1PLI4"/>
<dbReference type="InterPro" id="IPR000262">
    <property type="entry name" value="FMN-dep_DH"/>
</dbReference>
<feature type="binding site" evidence="7">
    <location>
        <begin position="121"/>
        <end position="123"/>
    </location>
    <ligand>
        <name>FMN</name>
        <dbReference type="ChEBI" id="CHEBI:58210"/>
    </ligand>
</feature>
<evidence type="ECO:0000256" key="3">
    <source>
        <dbReference type="ARBA" id="ARBA00022643"/>
    </source>
</evidence>
<organism evidence="9 10">
    <name type="scientific">Dothistroma septosporum (strain NZE10 / CBS 128990)</name>
    <name type="common">Red band needle blight fungus</name>
    <name type="synonym">Mycosphaerella pini</name>
    <dbReference type="NCBI Taxonomy" id="675120"/>
    <lineage>
        <taxon>Eukaryota</taxon>
        <taxon>Fungi</taxon>
        <taxon>Dikarya</taxon>
        <taxon>Ascomycota</taxon>
        <taxon>Pezizomycotina</taxon>
        <taxon>Dothideomycetes</taxon>
        <taxon>Dothideomycetidae</taxon>
        <taxon>Mycosphaerellales</taxon>
        <taxon>Mycosphaerellaceae</taxon>
        <taxon>Dothistroma</taxon>
    </lineage>
</organism>